<dbReference type="Proteomes" id="UP000062398">
    <property type="component" value="Chromosome"/>
</dbReference>
<evidence type="ECO:0000256" key="5">
    <source>
        <dbReference type="ARBA" id="ARBA00023239"/>
    </source>
</evidence>
<keyword evidence="5 6" id="KW-0456">Lyase</keyword>
<name>A0A088E5E9_9CREN</name>
<dbReference type="PANTHER" id="PTHR33254">
    <property type="entry name" value="4-HYDROXY-4-METHYL-2-OXOGLUTARATE ALDOLASE 3-RELATED"/>
    <property type="match status" value="1"/>
</dbReference>
<dbReference type="SUPFAM" id="SSF89562">
    <property type="entry name" value="RraA-like"/>
    <property type="match status" value="1"/>
</dbReference>
<evidence type="ECO:0000256" key="4">
    <source>
        <dbReference type="ARBA" id="ARBA00022842"/>
    </source>
</evidence>
<evidence type="ECO:0000313" key="9">
    <source>
        <dbReference type="EMBL" id="AKV78594.1"/>
    </source>
</evidence>
<dbReference type="Proteomes" id="UP000068832">
    <property type="component" value="Chromosome"/>
</dbReference>
<evidence type="ECO:0000313" key="8">
    <source>
        <dbReference type="EMBL" id="AKV76343.1"/>
    </source>
</evidence>
<evidence type="ECO:0000313" key="13">
    <source>
        <dbReference type="Proteomes" id="UP000056255"/>
    </source>
</evidence>
<dbReference type="Pfam" id="PF03737">
    <property type="entry name" value="RraA-like"/>
    <property type="match status" value="1"/>
</dbReference>
<dbReference type="EC" id="4.1.3.-" evidence="6"/>
<evidence type="ECO:0000256" key="2">
    <source>
        <dbReference type="ARBA" id="ARBA00011643"/>
    </source>
</evidence>
<organism evidence="6 12">
    <name type="scientific">Metallosphaera sedula</name>
    <dbReference type="NCBI Taxonomy" id="43687"/>
    <lineage>
        <taxon>Archaea</taxon>
        <taxon>Thermoproteota</taxon>
        <taxon>Thermoprotei</taxon>
        <taxon>Sulfolobales</taxon>
        <taxon>Sulfolobaceae</taxon>
        <taxon>Metallosphaera</taxon>
    </lineage>
</organism>
<evidence type="ECO:0000313" key="16">
    <source>
        <dbReference type="Proteomes" id="UP000062475"/>
    </source>
</evidence>
<evidence type="ECO:0000313" key="10">
    <source>
        <dbReference type="EMBL" id="AKV80839.1"/>
    </source>
</evidence>
<dbReference type="OMA" id="VNVPVVC"/>
<reference evidence="6 12" key="1">
    <citation type="journal article" date="2014" name="J. Bacteriol.">
        <title>Role of an Archaeal PitA Transporter in the Copper and Arsenic Resistance of Metallosphaera sedula, an Extreme Thermoacidophile.</title>
        <authorList>
            <person name="McCarthy S."/>
            <person name="Ai C."/>
            <person name="Wheaton G."/>
            <person name="Tevatia R."/>
            <person name="Eckrich V."/>
            <person name="Kelly R."/>
            <person name="Blum P."/>
        </authorList>
    </citation>
    <scope>NUCLEOTIDE SEQUENCE [LARGE SCALE GENOMIC DNA]</scope>
    <source>
        <strain evidence="6 12">CuR1</strain>
    </source>
</reference>
<evidence type="ECO:0000313" key="17">
    <source>
        <dbReference type="Proteomes" id="UP000068832"/>
    </source>
</evidence>
<evidence type="ECO:0000256" key="1">
    <source>
        <dbReference type="ARBA" id="ARBA00001946"/>
    </source>
</evidence>
<comment type="cofactor">
    <cofactor evidence="1">
        <name>Mg(2+)</name>
        <dbReference type="ChEBI" id="CHEBI:18420"/>
    </cofactor>
</comment>
<dbReference type="EMBL" id="CP008822">
    <property type="protein sequence ID" value="AIM27208.1"/>
    <property type="molecule type" value="Genomic_DNA"/>
</dbReference>
<dbReference type="OrthoDB" id="43147at2157"/>
<dbReference type="GO" id="GO:0046872">
    <property type="term" value="F:metal ion binding"/>
    <property type="evidence" value="ECO:0007669"/>
    <property type="project" value="UniProtKB-KW"/>
</dbReference>
<dbReference type="EMBL" id="CP012173">
    <property type="protein sequence ID" value="AKV76343.1"/>
    <property type="molecule type" value="Genomic_DNA"/>
</dbReference>
<dbReference type="Proteomes" id="UP000029084">
    <property type="component" value="Chromosome"/>
</dbReference>
<dbReference type="EMBL" id="CP012174">
    <property type="protein sequence ID" value="AKV78594.1"/>
    <property type="molecule type" value="Genomic_DNA"/>
</dbReference>
<dbReference type="FunFam" id="3.50.30.40:FF:000002">
    <property type="entry name" value="4-carboxy-4-hydroxy-2-oxoadipate aldolase/oxaloacetate decarboxylase"/>
    <property type="match status" value="1"/>
</dbReference>
<dbReference type="Proteomes" id="UP000061362">
    <property type="component" value="Chromosome"/>
</dbReference>
<sequence length="230" mass="25066">MKPVIVREIPRSEKDKERIAELLRYGVATISESQDKLGLLSPDIRPIQPGLKAAGTAITVRCADGDNLMLHAALEVARPGDVIVLTTISGGSRNGMFGELLANAFITRGVSALITDSGVRDVARLREMKYPVWSRYITAVGTSKNTPGWVNVPIVIGGVNVNPGDFILADDDGVVVVRREEIDVVLENASKRESKEEVTRKRILNGELTVDIYGFKKVLADLGVNYVDRL</sequence>
<proteinExistence type="predicted"/>
<dbReference type="EMBL" id="CP012176">
    <property type="protein sequence ID" value="AKV83083.1"/>
    <property type="molecule type" value="Genomic_DNA"/>
</dbReference>
<dbReference type="InterPro" id="IPR005493">
    <property type="entry name" value="RraA/RraA-like"/>
</dbReference>
<reference evidence="11 13" key="3">
    <citation type="submission" date="2015-07" db="EMBL/GenBank/DDBJ databases">
        <title>Physiological, transcriptional responses and genome re-sequencing of acid resistant extremely thermoacidophilic Metallosphaera sedula SARC-M1.</title>
        <authorList>
            <person name="Ai C."/>
            <person name="McCarthy S."/>
            <person name="Eckrich V."/>
            <person name="Rudrappa D."/>
            <person name="Qiu G."/>
            <person name="Blum P."/>
        </authorList>
    </citation>
    <scope>NUCLEOTIDE SEQUENCE [LARGE SCALE GENOMIC DNA]</scope>
    <source>
        <strain evidence="11 13">SARC-M1</strain>
    </source>
</reference>
<dbReference type="Proteomes" id="UP000062475">
    <property type="component" value="Chromosome"/>
</dbReference>
<protein>
    <submittedName>
        <fullName evidence="6">4-carboxy-4-hydroxy-2-oxoadipate aldolase</fullName>
        <ecNumber evidence="6">4.1.3.-</ecNumber>
    </submittedName>
</protein>
<evidence type="ECO:0000256" key="3">
    <source>
        <dbReference type="ARBA" id="ARBA00022723"/>
    </source>
</evidence>
<keyword evidence="3" id="KW-0479">Metal-binding</keyword>
<dbReference type="NCBIfam" id="NF006731">
    <property type="entry name" value="PRK09262.1"/>
    <property type="match status" value="1"/>
</dbReference>
<dbReference type="InterPro" id="IPR036704">
    <property type="entry name" value="RraA/RraA-like_sf"/>
</dbReference>
<dbReference type="PATRIC" id="fig|43687.5.peg.1100"/>
<evidence type="ECO:0000313" key="7">
    <source>
        <dbReference type="EMBL" id="AKV74103.1"/>
    </source>
</evidence>
<evidence type="ECO:0000313" key="14">
    <source>
        <dbReference type="Proteomes" id="UP000061362"/>
    </source>
</evidence>
<dbReference type="GeneID" id="91755527"/>
<evidence type="ECO:0000313" key="11">
    <source>
        <dbReference type="EMBL" id="AKV83083.1"/>
    </source>
</evidence>
<keyword evidence="4" id="KW-0460">Magnesium</keyword>
<dbReference type="GO" id="GO:0032787">
    <property type="term" value="P:monocarboxylic acid metabolic process"/>
    <property type="evidence" value="ECO:0007669"/>
    <property type="project" value="UniProtKB-ARBA"/>
</dbReference>
<evidence type="ECO:0000313" key="12">
    <source>
        <dbReference type="Proteomes" id="UP000029084"/>
    </source>
</evidence>
<accession>A0A088E5E9</accession>
<evidence type="ECO:0000313" key="6">
    <source>
        <dbReference type="EMBL" id="AIM27208.1"/>
    </source>
</evidence>
<comment type="subunit">
    <text evidence="2">Homohexamer.</text>
</comment>
<dbReference type="GO" id="GO:0046395">
    <property type="term" value="P:carboxylic acid catabolic process"/>
    <property type="evidence" value="ECO:0007669"/>
    <property type="project" value="UniProtKB-ARBA"/>
</dbReference>
<dbReference type="EMBL" id="CP012175">
    <property type="protein sequence ID" value="AKV80839.1"/>
    <property type="molecule type" value="Genomic_DNA"/>
</dbReference>
<gene>
    <name evidence="6" type="ORF">HA72_1057</name>
    <name evidence="7" type="ORF">MsedA_1070</name>
    <name evidence="8" type="ORF">MsedB_1072</name>
    <name evidence="9" type="ORF">MsedC_1070</name>
    <name evidence="10" type="ORF">MsedD_1071</name>
    <name evidence="11" type="ORF">MsedE_1073</name>
</gene>
<dbReference type="Proteomes" id="UP000056255">
    <property type="component" value="Chromosome"/>
</dbReference>
<dbReference type="AlphaFoldDB" id="A0A088E5E9"/>
<dbReference type="RefSeq" id="WP_012021009.1">
    <property type="nucleotide sequence ID" value="NZ_AP019770.1"/>
</dbReference>
<dbReference type="GO" id="GO:0016829">
    <property type="term" value="F:lyase activity"/>
    <property type="evidence" value="ECO:0007669"/>
    <property type="project" value="UniProtKB-KW"/>
</dbReference>
<dbReference type="PANTHER" id="PTHR33254:SF16">
    <property type="entry name" value="BLR3842 PROTEIN"/>
    <property type="match status" value="1"/>
</dbReference>
<dbReference type="EMBL" id="CP012172">
    <property type="protein sequence ID" value="AKV74103.1"/>
    <property type="molecule type" value="Genomic_DNA"/>
</dbReference>
<dbReference type="CDD" id="cd16841">
    <property type="entry name" value="RraA_family"/>
    <property type="match status" value="1"/>
</dbReference>
<dbReference type="Gene3D" id="3.50.30.40">
    <property type="entry name" value="Ribonuclease E inhibitor RraA/RraA-like"/>
    <property type="match status" value="1"/>
</dbReference>
<evidence type="ECO:0000313" key="15">
    <source>
        <dbReference type="Proteomes" id="UP000062398"/>
    </source>
</evidence>
<reference evidence="14 15" key="2">
    <citation type="journal article" date="2015" name="Genome Announc.">
        <title>Complete Genome Sequences of Evolved Arsenate-Resistant Metallosphaera sedula Strains.</title>
        <authorList>
            <person name="Ai C."/>
            <person name="McCarthy S."/>
            <person name="Schackwitz W."/>
            <person name="Martin J."/>
            <person name="Lipzen A."/>
            <person name="Blum P."/>
        </authorList>
    </citation>
    <scope>NUCLEOTIDE SEQUENCE [LARGE SCALE GENOMIC DNA]</scope>
    <source>
        <strain evidence="9 15">ARS120-1</strain>
        <strain evidence="10 14">ARS120-2</strain>
        <strain evidence="7 17">ARS50-1</strain>
        <strain evidence="8 16">ARS50-2</strain>
    </source>
</reference>